<accession>A0A3S0WSS0</accession>
<dbReference type="Gene3D" id="2.60.60.40">
    <property type="match status" value="2"/>
</dbReference>
<organism evidence="4 5">
    <name type="scientific">Azospirillum doebereinerae</name>
    <dbReference type="NCBI Taxonomy" id="92933"/>
    <lineage>
        <taxon>Bacteria</taxon>
        <taxon>Pseudomonadati</taxon>
        <taxon>Pseudomonadota</taxon>
        <taxon>Alphaproteobacteria</taxon>
        <taxon>Rhodospirillales</taxon>
        <taxon>Azospirillaceae</taxon>
        <taxon>Azospirillum</taxon>
    </lineage>
</organism>
<dbReference type="PANTHER" id="PTHR36453:SF1">
    <property type="entry name" value="RIGHT HANDED BETA HELIX DOMAIN-CONTAINING PROTEIN"/>
    <property type="match status" value="1"/>
</dbReference>
<evidence type="ECO:0000256" key="1">
    <source>
        <dbReference type="SAM" id="MobiDB-lite"/>
    </source>
</evidence>
<evidence type="ECO:0000259" key="3">
    <source>
        <dbReference type="Pfam" id="PF16841"/>
    </source>
</evidence>
<dbReference type="Pfam" id="PF13229">
    <property type="entry name" value="Beta_helix"/>
    <property type="match status" value="2"/>
</dbReference>
<dbReference type="OrthoDB" id="7292168at2"/>
<dbReference type="SMART" id="SM00710">
    <property type="entry name" value="PbH1"/>
    <property type="match status" value="10"/>
</dbReference>
<feature type="domain" description="Carbohydrate binding module xylan-binding" evidence="3">
    <location>
        <begin position="147"/>
        <end position="236"/>
    </location>
</feature>
<dbReference type="InterPro" id="IPR031768">
    <property type="entry name" value="CBM60_xylan-bd"/>
</dbReference>
<dbReference type="PANTHER" id="PTHR36453">
    <property type="entry name" value="SECRETED PROTEIN-RELATED"/>
    <property type="match status" value="1"/>
</dbReference>
<dbReference type="InterPro" id="IPR039448">
    <property type="entry name" value="Beta_helix"/>
</dbReference>
<feature type="domain" description="Carbohydrate binding module xylan-binding" evidence="3">
    <location>
        <begin position="12"/>
        <end position="96"/>
    </location>
</feature>
<dbReference type="SUPFAM" id="SSF51126">
    <property type="entry name" value="Pectin lyase-like"/>
    <property type="match status" value="1"/>
</dbReference>
<evidence type="ECO:0000313" key="5">
    <source>
        <dbReference type="Proteomes" id="UP000280346"/>
    </source>
</evidence>
<sequence>MASTTTRTATKIVVNAQGKAAGGANAHFNLLVDGVKVGEGTAAATAKDFTFTPTLDTGLAHKVQIQYDNDAVINGQDRSLTVNRITIGDKTVSPTDSIVSYDKGALDGKDVAAGQSGMWWNGTLVVNADKSFFPVPATTTPTAGLDTIVVNAQGVAAGGVNAHFKVLVDGKQIGEGNATTSAKDYTFTTDAADKVAHKVQIQYDNDAVINGQDRSLTVNKITVNGHGYNPTDSAVSYDKGALDGKDVVAGQKGMWWNGTLVVNAPASDFPAGTTTTPTTPTTPTEPTPTGPAFYVATNGKDSWSGKLSAPNADGTDGPFASLTKAQSAMRADSTIDTTYVRGGDYTLKSVLWLDGQDSGVTIAGYGSEKAVIHGGSQASVSIGLGGAKNVTIEGLNFTDGVSSGHYVYADNAAGLTFANNVVTGGGYGITVQNSANSKVVGNQFDRTGAEAVFVKAGSNATVVSDNLIKHPNAADRGDAGIWINGSSDVKVTHNQIEDSPEKAIAIGSIETTGSDATYRATVAFNKVIDANLESNDGGGIYLINRQQSLTDHIVVNNEVTGTTATNPSSPVASWGIYLDDWTSGATVKGNYVHGNIGGVFLHGGWSNTVTDNLIAGNTGAQVGLQQDVAWGGWKGTTMSNNDITGNVIDTSKGVAVHLYGPANMGKFHDNEYTSLDTNARLFEAWPQVMSSGSSGTLKNWQAAGYDSGSEALDAHFINPSAGNYMLAADSPVYQHGFDVLPFDQMGLLTGV</sequence>
<dbReference type="RefSeq" id="WP_127001859.1">
    <property type="nucleotide sequence ID" value="NZ_JBNPXW010000016.1"/>
</dbReference>
<dbReference type="NCBIfam" id="TIGR03804">
    <property type="entry name" value="para_beta_helix"/>
    <property type="match status" value="1"/>
</dbReference>
<dbReference type="InterPro" id="IPR012334">
    <property type="entry name" value="Pectin_lyas_fold"/>
</dbReference>
<dbReference type="InterPro" id="IPR006626">
    <property type="entry name" value="PbH1"/>
</dbReference>
<dbReference type="Pfam" id="PF16841">
    <property type="entry name" value="CBM60"/>
    <property type="match status" value="2"/>
</dbReference>
<keyword evidence="5" id="KW-1185">Reference proteome</keyword>
<feature type="compositionally biased region" description="Low complexity" evidence="1">
    <location>
        <begin position="270"/>
        <end position="282"/>
    </location>
</feature>
<dbReference type="EMBL" id="RZIJ01000019">
    <property type="protein sequence ID" value="RUQ66841.1"/>
    <property type="molecule type" value="Genomic_DNA"/>
</dbReference>
<dbReference type="InterPro" id="IPR022441">
    <property type="entry name" value="Para_beta_helix_rpt-2"/>
</dbReference>
<protein>
    <recommendedName>
        <fullName evidence="6">Right-handed parallel beta-helix repeat-containing protein</fullName>
    </recommendedName>
</protein>
<name>A0A3S0WSS0_9PROT</name>
<proteinExistence type="predicted"/>
<evidence type="ECO:0000259" key="2">
    <source>
        <dbReference type="Pfam" id="PF13229"/>
    </source>
</evidence>
<evidence type="ECO:0008006" key="6">
    <source>
        <dbReference type="Google" id="ProtNLM"/>
    </source>
</evidence>
<comment type="caution">
    <text evidence="4">The sequence shown here is derived from an EMBL/GenBank/DDBJ whole genome shotgun (WGS) entry which is preliminary data.</text>
</comment>
<feature type="domain" description="Right handed beta helix" evidence="2">
    <location>
        <begin position="526"/>
        <end position="674"/>
    </location>
</feature>
<dbReference type="Gene3D" id="2.160.20.10">
    <property type="entry name" value="Single-stranded right-handed beta-helix, Pectin lyase-like"/>
    <property type="match status" value="1"/>
</dbReference>
<dbReference type="AlphaFoldDB" id="A0A3S0WSS0"/>
<dbReference type="InterPro" id="IPR011050">
    <property type="entry name" value="Pectin_lyase_fold/virulence"/>
</dbReference>
<reference evidence="4 5" key="1">
    <citation type="submission" date="2018-12" db="EMBL/GenBank/DDBJ databases">
        <authorList>
            <person name="Yang Y."/>
        </authorList>
    </citation>
    <scope>NUCLEOTIDE SEQUENCE [LARGE SCALE GENOMIC DNA]</scope>
    <source>
        <strain evidence="4 5">GSF71</strain>
    </source>
</reference>
<feature type="domain" description="Right handed beta helix" evidence="2">
    <location>
        <begin position="379"/>
        <end position="506"/>
    </location>
</feature>
<feature type="region of interest" description="Disordered" evidence="1">
    <location>
        <begin position="267"/>
        <end position="288"/>
    </location>
</feature>
<dbReference type="Proteomes" id="UP000280346">
    <property type="component" value="Unassembled WGS sequence"/>
</dbReference>
<gene>
    <name evidence="4" type="ORF">EJ913_21895</name>
</gene>
<evidence type="ECO:0000313" key="4">
    <source>
        <dbReference type="EMBL" id="RUQ66841.1"/>
    </source>
</evidence>